<dbReference type="InterPro" id="IPR004843">
    <property type="entry name" value="Calcineurin-like_PHP"/>
</dbReference>
<comment type="caution">
    <text evidence="2">The sequence shown here is derived from an EMBL/GenBank/DDBJ whole genome shotgun (WGS) entry which is preliminary data.</text>
</comment>
<feature type="domain" description="Calcineurin-like phosphoesterase" evidence="1">
    <location>
        <begin position="47"/>
        <end position="137"/>
    </location>
</feature>
<name>A0A7X0JHV6_9HYPH</name>
<dbReference type="EMBL" id="JACHBU010000002">
    <property type="protein sequence ID" value="MBB6507823.1"/>
    <property type="molecule type" value="Genomic_DNA"/>
</dbReference>
<evidence type="ECO:0000313" key="2">
    <source>
        <dbReference type="EMBL" id="MBB6507823.1"/>
    </source>
</evidence>
<dbReference type="InterPro" id="IPR026336">
    <property type="entry name" value="PdeM-like"/>
</dbReference>
<dbReference type="SUPFAM" id="SSF56300">
    <property type="entry name" value="Metallo-dependent phosphatases"/>
    <property type="match status" value="1"/>
</dbReference>
<gene>
    <name evidence="2" type="ORF">F4695_001155</name>
</gene>
<dbReference type="Gene3D" id="3.60.21.10">
    <property type="match status" value="1"/>
</dbReference>
<dbReference type="NCBIfam" id="TIGR04123">
    <property type="entry name" value="P_estr_lig_assc"/>
    <property type="match status" value="1"/>
</dbReference>
<evidence type="ECO:0000259" key="1">
    <source>
        <dbReference type="Pfam" id="PF00149"/>
    </source>
</evidence>
<protein>
    <recommendedName>
        <fullName evidence="1">Calcineurin-like phosphoesterase domain-containing protein</fullName>
    </recommendedName>
</protein>
<organism evidence="2 3">
    <name type="scientific">Rhizobium soli</name>
    <dbReference type="NCBI Taxonomy" id="424798"/>
    <lineage>
        <taxon>Bacteria</taxon>
        <taxon>Pseudomonadati</taxon>
        <taxon>Pseudomonadota</taxon>
        <taxon>Alphaproteobacteria</taxon>
        <taxon>Hyphomicrobiales</taxon>
        <taxon>Rhizobiaceae</taxon>
        <taxon>Rhizobium/Agrobacterium group</taxon>
        <taxon>Rhizobium</taxon>
    </lineage>
</organism>
<dbReference type="PIRSF" id="PIRSF000887">
    <property type="entry name" value="Pesterase_MJ0037"/>
    <property type="match status" value="1"/>
</dbReference>
<keyword evidence="3" id="KW-1185">Reference proteome</keyword>
<dbReference type="RefSeq" id="WP_184654113.1">
    <property type="nucleotide sequence ID" value="NZ_JACHBU010000002.1"/>
</dbReference>
<dbReference type="PANTHER" id="PTHR39323:SF1">
    <property type="entry name" value="BLR1149 PROTEIN"/>
    <property type="match status" value="1"/>
</dbReference>
<accession>A0A7X0JHV6</accession>
<sequence>MLHRLRLAAQSSTVTPVATGAEEIVVHGVAAVCDPLGGLYLPATGMLVVSDLHLEKGAAFARRGMMLPPYDTIATLNILAAVIARYDPKVVVSLGDNFHDRRGSEYLPANLRTMIADMARGRDWIWINGNHDPDGTIDLPGTCTDELVYGDLVFRHEPSLAAGPNGIKGEVAGHLHPSATVRRREKSVRRPCFASDGHRLLMPAFGVLAGGLDLNHKAMHGIFDRETLVAHLLGRDRIYSVRYGNLLG</sequence>
<evidence type="ECO:0000313" key="3">
    <source>
        <dbReference type="Proteomes" id="UP000585437"/>
    </source>
</evidence>
<dbReference type="InterPro" id="IPR024173">
    <property type="entry name" value="Pesterase_MJ0037-like"/>
</dbReference>
<dbReference type="InterPro" id="IPR029052">
    <property type="entry name" value="Metallo-depent_PP-like"/>
</dbReference>
<reference evidence="2 3" key="1">
    <citation type="submission" date="2020-08" db="EMBL/GenBank/DDBJ databases">
        <title>The Agave Microbiome: Exploring the role of microbial communities in plant adaptations to desert environments.</title>
        <authorList>
            <person name="Partida-Martinez L.P."/>
        </authorList>
    </citation>
    <scope>NUCLEOTIDE SEQUENCE [LARGE SCALE GENOMIC DNA]</scope>
    <source>
        <strain evidence="2 3">AS3.12</strain>
    </source>
</reference>
<dbReference type="Proteomes" id="UP000585437">
    <property type="component" value="Unassembled WGS sequence"/>
</dbReference>
<dbReference type="AlphaFoldDB" id="A0A7X0JHV6"/>
<dbReference type="GO" id="GO:0016787">
    <property type="term" value="F:hydrolase activity"/>
    <property type="evidence" value="ECO:0007669"/>
    <property type="project" value="InterPro"/>
</dbReference>
<proteinExistence type="predicted"/>
<dbReference type="Pfam" id="PF00149">
    <property type="entry name" value="Metallophos"/>
    <property type="match status" value="1"/>
</dbReference>
<dbReference type="PANTHER" id="PTHR39323">
    <property type="entry name" value="BLR1149 PROTEIN"/>
    <property type="match status" value="1"/>
</dbReference>